<name>A0AAN6W4U1_9PEZI</name>
<reference evidence="3" key="2">
    <citation type="submission" date="2023-05" db="EMBL/GenBank/DDBJ databases">
        <authorList>
            <consortium name="Lawrence Berkeley National Laboratory"/>
            <person name="Steindorff A."/>
            <person name="Hensen N."/>
            <person name="Bonometti L."/>
            <person name="Westerberg I."/>
            <person name="Brannstrom I.O."/>
            <person name="Guillou S."/>
            <person name="Cros-Aarteil S."/>
            <person name="Calhoun S."/>
            <person name="Haridas S."/>
            <person name="Kuo A."/>
            <person name="Mondo S."/>
            <person name="Pangilinan J."/>
            <person name="Riley R."/>
            <person name="Labutti K."/>
            <person name="Andreopoulos B."/>
            <person name="Lipzen A."/>
            <person name="Chen C."/>
            <person name="Yanf M."/>
            <person name="Daum C."/>
            <person name="Ng V."/>
            <person name="Clum A."/>
            <person name="Ohm R."/>
            <person name="Martin F."/>
            <person name="Silar P."/>
            <person name="Natvig D."/>
            <person name="Lalanne C."/>
            <person name="Gautier V."/>
            <person name="Ament-Velasquez S.L."/>
            <person name="Kruys A."/>
            <person name="Hutchinson M.I."/>
            <person name="Powell A.J."/>
            <person name="Barry K."/>
            <person name="Miller A.N."/>
            <person name="Grigoriev I.V."/>
            <person name="Debuchy R."/>
            <person name="Gladieux P."/>
            <person name="Thoren M.H."/>
            <person name="Johannesson H."/>
        </authorList>
    </citation>
    <scope>NUCLEOTIDE SEQUENCE</scope>
    <source>
        <strain evidence="3">CBS 892.96</strain>
    </source>
</reference>
<evidence type="ECO:0000256" key="1">
    <source>
        <dbReference type="ARBA" id="ARBA00023002"/>
    </source>
</evidence>
<dbReference type="AlphaFoldDB" id="A0AAN6W4U1"/>
<keyword evidence="1" id="KW-0560">Oxidoreductase</keyword>
<evidence type="ECO:0000313" key="4">
    <source>
        <dbReference type="Proteomes" id="UP001302321"/>
    </source>
</evidence>
<dbReference type="GO" id="GO:0016491">
    <property type="term" value="F:oxidoreductase activity"/>
    <property type="evidence" value="ECO:0007669"/>
    <property type="project" value="UniProtKB-KW"/>
</dbReference>
<protein>
    <recommendedName>
        <fullName evidence="2">TauD/TfdA-like domain-containing protein</fullName>
    </recommendedName>
</protein>
<dbReference type="EMBL" id="MU866236">
    <property type="protein sequence ID" value="KAK4175399.1"/>
    <property type="molecule type" value="Genomic_DNA"/>
</dbReference>
<reference evidence="3" key="1">
    <citation type="journal article" date="2023" name="Mol. Phylogenet. Evol.">
        <title>Genome-scale phylogeny and comparative genomics of the fungal order Sordariales.</title>
        <authorList>
            <person name="Hensen N."/>
            <person name="Bonometti L."/>
            <person name="Westerberg I."/>
            <person name="Brannstrom I.O."/>
            <person name="Guillou S."/>
            <person name="Cros-Aarteil S."/>
            <person name="Calhoun S."/>
            <person name="Haridas S."/>
            <person name="Kuo A."/>
            <person name="Mondo S."/>
            <person name="Pangilinan J."/>
            <person name="Riley R."/>
            <person name="LaButti K."/>
            <person name="Andreopoulos B."/>
            <person name="Lipzen A."/>
            <person name="Chen C."/>
            <person name="Yan M."/>
            <person name="Daum C."/>
            <person name="Ng V."/>
            <person name="Clum A."/>
            <person name="Steindorff A."/>
            <person name="Ohm R.A."/>
            <person name="Martin F."/>
            <person name="Silar P."/>
            <person name="Natvig D.O."/>
            <person name="Lalanne C."/>
            <person name="Gautier V."/>
            <person name="Ament-Velasquez S.L."/>
            <person name="Kruys A."/>
            <person name="Hutchinson M.I."/>
            <person name="Powell A.J."/>
            <person name="Barry K."/>
            <person name="Miller A.N."/>
            <person name="Grigoriev I.V."/>
            <person name="Debuchy R."/>
            <person name="Gladieux P."/>
            <person name="Hiltunen Thoren M."/>
            <person name="Johannesson H."/>
        </authorList>
    </citation>
    <scope>NUCLEOTIDE SEQUENCE</scope>
    <source>
        <strain evidence="3">CBS 892.96</strain>
    </source>
</reference>
<evidence type="ECO:0000313" key="3">
    <source>
        <dbReference type="EMBL" id="KAK4175399.1"/>
    </source>
</evidence>
<sequence>MATVEILRPAHYEPSVDLPAPYPPCFQFPYSLTRTDQDSSIDDVVSEIKNLTASSEIRSLLNQHGAVYFQNLNLKSADEFSQFAHAFGFVPHEDIGNPVRRTILAPNVATANEGPNTMPVFPHNEFGLSPHFPSYVFFYCAEAPETGGETPLNPSTPLLHHLTTHHPEFISRLRQLGLKYQLFHPSGPRSQTSSPGTTVLQAYGQHVLDSDPVDVARAKIETEIRRLPTAKWEWVNISPENELGDLRVWQLLPGIRTHPHTGEEVFFNNCVSRFLNAAREGTLEAPYKNEAGEFLPPCFVSFSLLRVPFLKTHDIRWLDASGWVRSVLTEKMNSTVTGVRYRASILTRRWGLFTRAGRW</sequence>
<feature type="domain" description="TauD/TfdA-like" evidence="2">
    <location>
        <begin position="54"/>
        <end position="270"/>
    </location>
</feature>
<dbReference type="InterPro" id="IPR042098">
    <property type="entry name" value="TauD-like_sf"/>
</dbReference>
<dbReference type="InterPro" id="IPR003819">
    <property type="entry name" value="TauD/TfdA-like"/>
</dbReference>
<dbReference type="InterPro" id="IPR050411">
    <property type="entry name" value="AlphaKG_dependent_hydroxylases"/>
</dbReference>
<dbReference type="PANTHER" id="PTHR10696:SF21">
    <property type="entry name" value="TAUD_TFDA-LIKE DOMAIN-CONTAINING PROTEIN"/>
    <property type="match status" value="1"/>
</dbReference>
<dbReference type="Gene3D" id="3.60.130.10">
    <property type="entry name" value="Clavaminate synthase-like"/>
    <property type="match status" value="1"/>
</dbReference>
<gene>
    <name evidence="3" type="ORF">QBC36DRAFT_189943</name>
</gene>
<organism evidence="3 4">
    <name type="scientific">Triangularia setosa</name>
    <dbReference type="NCBI Taxonomy" id="2587417"/>
    <lineage>
        <taxon>Eukaryota</taxon>
        <taxon>Fungi</taxon>
        <taxon>Dikarya</taxon>
        <taxon>Ascomycota</taxon>
        <taxon>Pezizomycotina</taxon>
        <taxon>Sordariomycetes</taxon>
        <taxon>Sordariomycetidae</taxon>
        <taxon>Sordariales</taxon>
        <taxon>Podosporaceae</taxon>
        <taxon>Triangularia</taxon>
    </lineage>
</organism>
<dbReference type="Proteomes" id="UP001302321">
    <property type="component" value="Unassembled WGS sequence"/>
</dbReference>
<dbReference type="SUPFAM" id="SSF51197">
    <property type="entry name" value="Clavaminate synthase-like"/>
    <property type="match status" value="1"/>
</dbReference>
<dbReference type="Pfam" id="PF02668">
    <property type="entry name" value="TauD"/>
    <property type="match status" value="1"/>
</dbReference>
<proteinExistence type="predicted"/>
<comment type="caution">
    <text evidence="3">The sequence shown here is derived from an EMBL/GenBank/DDBJ whole genome shotgun (WGS) entry which is preliminary data.</text>
</comment>
<dbReference type="PANTHER" id="PTHR10696">
    <property type="entry name" value="GAMMA-BUTYROBETAINE HYDROXYLASE-RELATED"/>
    <property type="match status" value="1"/>
</dbReference>
<evidence type="ECO:0000259" key="2">
    <source>
        <dbReference type="Pfam" id="PF02668"/>
    </source>
</evidence>
<accession>A0AAN6W4U1</accession>
<keyword evidence="4" id="KW-1185">Reference proteome</keyword>